<accession>A0A9D5S9I1</accession>
<protein>
    <submittedName>
        <fullName evidence="7">Sugar transporter</fullName>
    </submittedName>
</protein>
<keyword evidence="7" id="KW-0813">Transport</keyword>
<dbReference type="Proteomes" id="UP000806522">
    <property type="component" value="Unassembled WGS sequence"/>
</dbReference>
<keyword evidence="5 6" id="KW-0472">Membrane</keyword>
<keyword evidence="3 6" id="KW-0812">Transmembrane</keyword>
<keyword evidence="2" id="KW-1003">Cell membrane</keyword>
<feature type="transmembrane region" description="Helical" evidence="6">
    <location>
        <begin position="396"/>
        <end position="418"/>
    </location>
</feature>
<evidence type="ECO:0000313" key="8">
    <source>
        <dbReference type="Proteomes" id="UP000806522"/>
    </source>
</evidence>
<evidence type="ECO:0000256" key="1">
    <source>
        <dbReference type="ARBA" id="ARBA00004651"/>
    </source>
</evidence>
<dbReference type="EMBL" id="SUYC01000007">
    <property type="protein sequence ID" value="MBE6270826.1"/>
    <property type="molecule type" value="Genomic_DNA"/>
</dbReference>
<sequence>MEGRVSKSIKNAEVNLLFYFLTLFLSFFSRKVFLSNLGAEFIGLQGTLSNILGYMNLAELGIGSCISFFLFKPLQSNNRFEINEIMSVFGYLYRCIGLIILSAGIIISLFFPLIFQNSDLPYGIIYFSFFSILGSSLIGYFINYRQIVLSADQKGYIVAIYFQSANMIRIALQIWLALRFKNLYIWVVTEFLFSLLGCIVLNWKINKEYPWLKTNKKEGKKLLKKYPTILTNTRQIFIHKIKDFILNKSDEIFVFAFTSLKMVAYYGNYTMIVAKAGQVFSSILDSTYAGVGNLVAEGNKHNMMKVFWELMIIRHFVAGLLCFSIYHFIEPFISIWLGPEYILNHTILLLLCLHIYISTSRGVIDMFNHSHGLYADVWSAWTELGINITVTLVAGYYWGISGILLGKIVSTSLIIVIWKPYYLFHSGLHESIIKYWHGAIRNFGVSGISFIIAHLLINTLISCKTTHDEYLSFIIYCLEGITIYLFVNILLISFFCKGAKDCYNRLWRITKTNK</sequence>
<feature type="transmembrane region" description="Helical" evidence="6">
    <location>
        <begin position="12"/>
        <end position="31"/>
    </location>
</feature>
<feature type="transmembrane region" description="Helical" evidence="6">
    <location>
        <begin position="155"/>
        <end position="177"/>
    </location>
</feature>
<evidence type="ECO:0000256" key="5">
    <source>
        <dbReference type="ARBA" id="ARBA00023136"/>
    </source>
</evidence>
<feature type="transmembrane region" description="Helical" evidence="6">
    <location>
        <begin position="439"/>
        <end position="461"/>
    </location>
</feature>
<dbReference type="AlphaFoldDB" id="A0A9D5S9I1"/>
<gene>
    <name evidence="7" type="ORF">E7101_07730</name>
</gene>
<proteinExistence type="predicted"/>
<evidence type="ECO:0000256" key="4">
    <source>
        <dbReference type="ARBA" id="ARBA00022989"/>
    </source>
</evidence>
<organism evidence="7 8">
    <name type="scientific">Xylanibacter ruminicola</name>
    <name type="common">Prevotella ruminicola</name>
    <dbReference type="NCBI Taxonomy" id="839"/>
    <lineage>
        <taxon>Bacteria</taxon>
        <taxon>Pseudomonadati</taxon>
        <taxon>Bacteroidota</taxon>
        <taxon>Bacteroidia</taxon>
        <taxon>Bacteroidales</taxon>
        <taxon>Prevotellaceae</taxon>
        <taxon>Xylanibacter</taxon>
    </lineage>
</organism>
<feature type="transmembrane region" description="Helical" evidence="6">
    <location>
        <begin position="341"/>
        <end position="359"/>
    </location>
</feature>
<feature type="transmembrane region" description="Helical" evidence="6">
    <location>
        <begin position="51"/>
        <end position="71"/>
    </location>
</feature>
<feature type="transmembrane region" description="Helical" evidence="6">
    <location>
        <begin position="306"/>
        <end position="329"/>
    </location>
</feature>
<evidence type="ECO:0000313" key="7">
    <source>
        <dbReference type="EMBL" id="MBE6270826.1"/>
    </source>
</evidence>
<feature type="transmembrane region" description="Helical" evidence="6">
    <location>
        <begin position="120"/>
        <end position="143"/>
    </location>
</feature>
<comment type="subcellular location">
    <subcellularLocation>
        <location evidence="1">Cell membrane</location>
        <topology evidence="1">Multi-pass membrane protein</topology>
    </subcellularLocation>
</comment>
<dbReference type="PANTHER" id="PTHR30250:SF26">
    <property type="entry name" value="PSMA PROTEIN"/>
    <property type="match status" value="1"/>
</dbReference>
<evidence type="ECO:0000256" key="6">
    <source>
        <dbReference type="SAM" id="Phobius"/>
    </source>
</evidence>
<evidence type="ECO:0000256" key="3">
    <source>
        <dbReference type="ARBA" id="ARBA00022692"/>
    </source>
</evidence>
<evidence type="ECO:0000256" key="2">
    <source>
        <dbReference type="ARBA" id="ARBA00022475"/>
    </source>
</evidence>
<feature type="transmembrane region" description="Helical" evidence="6">
    <location>
        <begin position="91"/>
        <end position="114"/>
    </location>
</feature>
<dbReference type="PANTHER" id="PTHR30250">
    <property type="entry name" value="PST FAMILY PREDICTED COLANIC ACID TRANSPORTER"/>
    <property type="match status" value="1"/>
</dbReference>
<keyword evidence="4 6" id="KW-1133">Transmembrane helix</keyword>
<feature type="transmembrane region" description="Helical" evidence="6">
    <location>
        <begin position="473"/>
        <end position="496"/>
    </location>
</feature>
<dbReference type="GO" id="GO:0005886">
    <property type="term" value="C:plasma membrane"/>
    <property type="evidence" value="ECO:0007669"/>
    <property type="project" value="UniProtKB-SubCell"/>
</dbReference>
<dbReference type="InterPro" id="IPR050833">
    <property type="entry name" value="Poly_Biosynth_Transport"/>
</dbReference>
<comment type="caution">
    <text evidence="7">The sequence shown here is derived from an EMBL/GenBank/DDBJ whole genome shotgun (WGS) entry which is preliminary data.</text>
</comment>
<keyword evidence="7" id="KW-0762">Sugar transport</keyword>
<name>A0A9D5S9I1_XYLRU</name>
<reference evidence="7" key="1">
    <citation type="submission" date="2019-04" db="EMBL/GenBank/DDBJ databases">
        <title>Evolution of Biomass-Degrading Anaerobic Consortia Revealed by Metagenomics.</title>
        <authorList>
            <person name="Peng X."/>
        </authorList>
    </citation>
    <scope>NUCLEOTIDE SEQUENCE</scope>
    <source>
        <strain evidence="7">SIG140</strain>
    </source>
</reference>
<feature type="transmembrane region" description="Helical" evidence="6">
    <location>
        <begin position="183"/>
        <end position="203"/>
    </location>
</feature>